<accession>A0ACC0ZXG9</accession>
<evidence type="ECO:0000313" key="1">
    <source>
        <dbReference type="EMBL" id="KAJ0079257.1"/>
    </source>
</evidence>
<dbReference type="Proteomes" id="UP001164250">
    <property type="component" value="Chromosome 13"/>
</dbReference>
<comment type="caution">
    <text evidence="1">The sequence shown here is derived from an EMBL/GenBank/DDBJ whole genome shotgun (WGS) entry which is preliminary data.</text>
</comment>
<name>A0ACC0ZXG9_9ROSI</name>
<evidence type="ECO:0000313" key="2">
    <source>
        <dbReference type="Proteomes" id="UP001164250"/>
    </source>
</evidence>
<keyword evidence="2" id="KW-1185">Reference proteome</keyword>
<organism evidence="1 2">
    <name type="scientific">Pistacia atlantica</name>
    <dbReference type="NCBI Taxonomy" id="434234"/>
    <lineage>
        <taxon>Eukaryota</taxon>
        <taxon>Viridiplantae</taxon>
        <taxon>Streptophyta</taxon>
        <taxon>Embryophyta</taxon>
        <taxon>Tracheophyta</taxon>
        <taxon>Spermatophyta</taxon>
        <taxon>Magnoliopsida</taxon>
        <taxon>eudicotyledons</taxon>
        <taxon>Gunneridae</taxon>
        <taxon>Pentapetalae</taxon>
        <taxon>rosids</taxon>
        <taxon>malvids</taxon>
        <taxon>Sapindales</taxon>
        <taxon>Anacardiaceae</taxon>
        <taxon>Pistacia</taxon>
    </lineage>
</organism>
<sequence length="234" mass="26301">MEGEFKENLLIRQSDINEEVNLKDKLGMASALETLCGQAYGAKQFHMTGIYLQRSWAVLFAFSLSLLPIFIFTTPFLKVLGQEENIAKMAGIISHWLVSMMFGFIISYTCQMFLQAQSKNQIISYLAATTFSVHLFLLWLLTVKYKYGITGAMVSTVIAYWIPNLGQLLFVIFGGCSETWHGLSIYAFKDLWPVVKLSLSSGAMLCLEIWYNTILLLLTGNMKNAEVAIDALAM</sequence>
<reference evidence="2" key="1">
    <citation type="journal article" date="2023" name="G3 (Bethesda)">
        <title>Genome assembly and association tests identify interacting loci associated with vigor, precocity, and sex in interspecific pistachio rootstocks.</title>
        <authorList>
            <person name="Palmer W."/>
            <person name="Jacygrad E."/>
            <person name="Sagayaradj S."/>
            <person name="Cavanaugh K."/>
            <person name="Han R."/>
            <person name="Bertier L."/>
            <person name="Beede B."/>
            <person name="Kafkas S."/>
            <person name="Golino D."/>
            <person name="Preece J."/>
            <person name="Michelmore R."/>
        </authorList>
    </citation>
    <scope>NUCLEOTIDE SEQUENCE [LARGE SCALE GENOMIC DNA]</scope>
</reference>
<proteinExistence type="predicted"/>
<protein>
    <submittedName>
        <fullName evidence="1">Uncharacterized protein</fullName>
    </submittedName>
</protein>
<gene>
    <name evidence="1" type="ORF">Patl1_23581</name>
</gene>
<dbReference type="EMBL" id="CM047909">
    <property type="protein sequence ID" value="KAJ0079257.1"/>
    <property type="molecule type" value="Genomic_DNA"/>
</dbReference>